<name>A0A433AVP2_9FUNG</name>
<dbReference type="GO" id="GO:0003677">
    <property type="term" value="F:DNA binding"/>
    <property type="evidence" value="ECO:0007669"/>
    <property type="project" value="InterPro"/>
</dbReference>
<evidence type="ECO:0000313" key="3">
    <source>
        <dbReference type="Proteomes" id="UP000268093"/>
    </source>
</evidence>
<feature type="region of interest" description="Disordered" evidence="1">
    <location>
        <begin position="1"/>
        <end position="20"/>
    </location>
</feature>
<dbReference type="AlphaFoldDB" id="A0A433AVP2"/>
<feature type="compositionally biased region" description="Basic and acidic residues" evidence="1">
    <location>
        <begin position="233"/>
        <end position="242"/>
    </location>
</feature>
<accession>A0A433AVP2</accession>
<organism evidence="2 3">
    <name type="scientific">Jimgerdemannia flammicorona</name>
    <dbReference type="NCBI Taxonomy" id="994334"/>
    <lineage>
        <taxon>Eukaryota</taxon>
        <taxon>Fungi</taxon>
        <taxon>Fungi incertae sedis</taxon>
        <taxon>Mucoromycota</taxon>
        <taxon>Mucoromycotina</taxon>
        <taxon>Endogonomycetes</taxon>
        <taxon>Endogonales</taxon>
        <taxon>Endogonaceae</taxon>
        <taxon>Jimgerdemannia</taxon>
    </lineage>
</organism>
<feature type="compositionally biased region" description="Basic and acidic residues" evidence="1">
    <location>
        <begin position="273"/>
        <end position="289"/>
    </location>
</feature>
<dbReference type="SUPFAM" id="SSF54616">
    <property type="entry name" value="DNA-binding domain of Mlu1-box binding protein MBP1"/>
    <property type="match status" value="1"/>
</dbReference>
<protein>
    <submittedName>
        <fullName evidence="2">Uncharacterized protein</fullName>
    </submittedName>
</protein>
<dbReference type="OrthoDB" id="5562739at2759"/>
<dbReference type="InterPro" id="IPR036887">
    <property type="entry name" value="HTH_APSES_sf"/>
</dbReference>
<proteinExistence type="predicted"/>
<dbReference type="EMBL" id="RBNI01016733">
    <property type="protein sequence ID" value="RUP06763.1"/>
    <property type="molecule type" value="Genomic_DNA"/>
</dbReference>
<evidence type="ECO:0000256" key="1">
    <source>
        <dbReference type="SAM" id="MobiDB-lite"/>
    </source>
</evidence>
<feature type="compositionally biased region" description="Polar residues" evidence="1">
    <location>
        <begin position="305"/>
        <end position="319"/>
    </location>
</feature>
<feature type="region of interest" description="Disordered" evidence="1">
    <location>
        <begin position="217"/>
        <end position="359"/>
    </location>
</feature>
<sequence length="478" mass="53805">MSTAENGDNDSPKFRPFITPNHKLPKVKRAKYSTSLDPRGYIPGTIMFARDDGFPRLLPQIHRVYLHVLTHLSLSLSHPSSLTTVYEYIINGQAIMWDRETGVTSTSRVSGRPSGTQRLTSSRWSTRTRILRFARFAAGSSESKGLGVIPYEHAQILCIRTAWNIRKELIPLFGPRFRFEALDPSHPDYGCLLLTGDMPTPTKLHPHDHVHDAARPHLVQSHRQSPSPTTPPREVEDRKNDRIVASMSVSRLLNDPTPDEPARAVSVDWDGDLYMHDAGSRDNSIRPEGEEPIDDDDDDDDDESTTPATSDSGIMTPSPTFRVVPRLPVPHNLAHPPKDYHHAHHHNHHHRPAPAPRRNTAPIIMPVLSLEIPQHGRQSGPNTAYPDPYGQYQCHQPPPPMPYNHQPQASASYPPYRRPAHARVVQPPSQDLVETINATILLQQLSQDDGKRPLKPIRKDALPNSVVVEGQMFRIYYD</sequence>
<reference evidence="2 3" key="1">
    <citation type="journal article" date="2018" name="New Phytol.">
        <title>Phylogenomics of Endogonaceae and evolution of mycorrhizas within Mucoromycota.</title>
        <authorList>
            <person name="Chang Y."/>
            <person name="Desiro A."/>
            <person name="Na H."/>
            <person name="Sandor L."/>
            <person name="Lipzen A."/>
            <person name="Clum A."/>
            <person name="Barry K."/>
            <person name="Grigoriev I.V."/>
            <person name="Martin F.M."/>
            <person name="Stajich J.E."/>
            <person name="Smith M.E."/>
            <person name="Bonito G."/>
            <person name="Spatafora J.W."/>
        </authorList>
    </citation>
    <scope>NUCLEOTIDE SEQUENCE [LARGE SCALE GENOMIC DNA]</scope>
    <source>
        <strain evidence="2 3">GMNB39</strain>
    </source>
</reference>
<keyword evidence="3" id="KW-1185">Reference proteome</keyword>
<dbReference type="Proteomes" id="UP000268093">
    <property type="component" value="Unassembled WGS sequence"/>
</dbReference>
<feature type="compositionally biased region" description="Acidic residues" evidence="1">
    <location>
        <begin position="290"/>
        <end position="304"/>
    </location>
</feature>
<feature type="region of interest" description="Disordered" evidence="1">
    <location>
        <begin position="373"/>
        <end position="417"/>
    </location>
</feature>
<comment type="caution">
    <text evidence="2">The sequence shown here is derived from an EMBL/GenBank/DDBJ whole genome shotgun (WGS) entry which is preliminary data.</text>
</comment>
<evidence type="ECO:0000313" key="2">
    <source>
        <dbReference type="EMBL" id="RUP06763.1"/>
    </source>
</evidence>
<dbReference type="Gene3D" id="3.10.260.10">
    <property type="entry name" value="Transcription regulator HTH, APSES-type DNA-binding domain"/>
    <property type="match status" value="1"/>
</dbReference>
<gene>
    <name evidence="2" type="ORF">BC936DRAFT_140266</name>
</gene>
<feature type="compositionally biased region" description="Basic residues" evidence="1">
    <location>
        <begin position="341"/>
        <end position="352"/>
    </location>
</feature>